<dbReference type="RefSeq" id="WP_266757556.1">
    <property type="nucleotide sequence ID" value="NZ_CP109135.1"/>
</dbReference>
<dbReference type="NCBIfam" id="TIGR03618">
    <property type="entry name" value="Rv1155_F420"/>
    <property type="match status" value="1"/>
</dbReference>
<name>A0ABZ1H3B2_STRPH</name>
<dbReference type="InterPro" id="IPR012349">
    <property type="entry name" value="Split_barrel_FMN-bd"/>
</dbReference>
<dbReference type="Pfam" id="PF01243">
    <property type="entry name" value="PNPOx_N"/>
    <property type="match status" value="1"/>
</dbReference>
<gene>
    <name evidence="3" type="ORF">OHB35_00840</name>
</gene>
<dbReference type="Proteomes" id="UP001340816">
    <property type="component" value="Chromosome"/>
</dbReference>
<evidence type="ECO:0000313" key="4">
    <source>
        <dbReference type="Proteomes" id="UP001340816"/>
    </source>
</evidence>
<accession>A0ABZ1H3B2</accession>
<reference evidence="3 4" key="1">
    <citation type="submission" date="2022-10" db="EMBL/GenBank/DDBJ databases">
        <title>The complete genomes of actinobacterial strains from the NBC collection.</title>
        <authorList>
            <person name="Joergensen T.S."/>
            <person name="Alvarez Arevalo M."/>
            <person name="Sterndorff E.B."/>
            <person name="Faurdal D."/>
            <person name="Vuksanovic O."/>
            <person name="Mourched A.-S."/>
            <person name="Charusanti P."/>
            <person name="Shaw S."/>
            <person name="Blin K."/>
            <person name="Weber T."/>
        </authorList>
    </citation>
    <scope>NUCLEOTIDE SEQUENCE [LARGE SCALE GENOMIC DNA]</scope>
    <source>
        <strain evidence="3 4">NBC 01752</strain>
    </source>
</reference>
<keyword evidence="1" id="KW-0560">Oxidoreductase</keyword>
<protein>
    <submittedName>
        <fullName evidence="3">PPOX class F420-dependent oxidoreductase</fullName>
    </submittedName>
</protein>
<sequence length="133" mass="14564">MTPLPGELLKLLNRPSLCFIATTMPDGSPQLTQTWVDTDGEHILINTVEGYRKTKNVQRDPRVAVSIADPDDTSRYFSVRGRVTSTTADGAAESIEHLAQKYTGHPYASYGGPGQTRLLLTITVDSVIHSPMH</sequence>
<proteinExistence type="predicted"/>
<organism evidence="3 4">
    <name type="scientific">Streptomyces phaeochromogenes</name>
    <dbReference type="NCBI Taxonomy" id="1923"/>
    <lineage>
        <taxon>Bacteria</taxon>
        <taxon>Bacillati</taxon>
        <taxon>Actinomycetota</taxon>
        <taxon>Actinomycetes</taxon>
        <taxon>Kitasatosporales</taxon>
        <taxon>Streptomycetaceae</taxon>
        <taxon>Streptomyces</taxon>
        <taxon>Streptomyces phaeochromogenes group</taxon>
    </lineage>
</organism>
<evidence type="ECO:0000259" key="2">
    <source>
        <dbReference type="Pfam" id="PF01243"/>
    </source>
</evidence>
<keyword evidence="4" id="KW-1185">Reference proteome</keyword>
<dbReference type="InterPro" id="IPR052019">
    <property type="entry name" value="F420H2_bilvrd_red/Heme_oxyg"/>
</dbReference>
<feature type="domain" description="Pyridoxamine 5'-phosphate oxidase N-terminal" evidence="2">
    <location>
        <begin position="5"/>
        <end position="124"/>
    </location>
</feature>
<evidence type="ECO:0000313" key="3">
    <source>
        <dbReference type="EMBL" id="WSD11875.1"/>
    </source>
</evidence>
<dbReference type="Gene3D" id="2.30.110.10">
    <property type="entry name" value="Electron Transport, Fmn-binding Protein, Chain A"/>
    <property type="match status" value="1"/>
</dbReference>
<dbReference type="SUPFAM" id="SSF50475">
    <property type="entry name" value="FMN-binding split barrel"/>
    <property type="match status" value="1"/>
</dbReference>
<dbReference type="PANTHER" id="PTHR35176:SF6">
    <property type="entry name" value="HEME OXYGENASE HI_0854-RELATED"/>
    <property type="match status" value="1"/>
</dbReference>
<dbReference type="InterPro" id="IPR019920">
    <property type="entry name" value="F420-binding_dom_put"/>
</dbReference>
<dbReference type="InterPro" id="IPR011576">
    <property type="entry name" value="Pyridox_Oxase_N"/>
</dbReference>
<dbReference type="PANTHER" id="PTHR35176">
    <property type="entry name" value="HEME OXYGENASE HI_0854-RELATED"/>
    <property type="match status" value="1"/>
</dbReference>
<dbReference type="EMBL" id="CP109135">
    <property type="protein sequence ID" value="WSD11875.1"/>
    <property type="molecule type" value="Genomic_DNA"/>
</dbReference>
<evidence type="ECO:0000256" key="1">
    <source>
        <dbReference type="ARBA" id="ARBA00023002"/>
    </source>
</evidence>